<proteinExistence type="predicted"/>
<sequence length="219" mass="22999">MKIGIIGAGNIGGNLTRRLTALGHEVRVANSRGPQSLAALAEETGATPVAATEAARGAQVVVVTVPLKRVPDLPAGLFDGAADGFVVIDTGNYYPQQRDGRIAGIEDGLTESRWTSRQLGHPVVKAFNGTYAQDLLDAPRPQGDPERIALPVAGDDPAAKELVRALIDELGFDTVDAGTIDESWRQQPDTPVYGLRGGVAEVEKALSEASPERPAAFRG</sequence>
<dbReference type="InterPro" id="IPR036291">
    <property type="entry name" value="NAD(P)-bd_dom_sf"/>
</dbReference>
<dbReference type="SUPFAM" id="SSF51735">
    <property type="entry name" value="NAD(P)-binding Rossmann-fold domains"/>
    <property type="match status" value="1"/>
</dbReference>
<keyword evidence="4" id="KW-1185">Reference proteome</keyword>
<dbReference type="Pfam" id="PF03807">
    <property type="entry name" value="F420_oxidored"/>
    <property type="match status" value="1"/>
</dbReference>
<accession>A0ABN1TCV5</accession>
<dbReference type="EMBL" id="BAAALD010000007">
    <property type="protein sequence ID" value="GAA1073373.1"/>
    <property type="molecule type" value="Genomic_DNA"/>
</dbReference>
<evidence type="ECO:0000313" key="3">
    <source>
        <dbReference type="EMBL" id="GAA1073373.1"/>
    </source>
</evidence>
<feature type="domain" description="Pyrroline-5-carboxylate reductase catalytic N-terminal" evidence="2">
    <location>
        <begin position="2"/>
        <end position="93"/>
    </location>
</feature>
<reference evidence="3 4" key="1">
    <citation type="journal article" date="2019" name="Int. J. Syst. Evol. Microbiol.">
        <title>The Global Catalogue of Microorganisms (GCM) 10K type strain sequencing project: providing services to taxonomists for standard genome sequencing and annotation.</title>
        <authorList>
            <consortium name="The Broad Institute Genomics Platform"/>
            <consortium name="The Broad Institute Genome Sequencing Center for Infectious Disease"/>
            <person name="Wu L."/>
            <person name="Ma J."/>
        </authorList>
    </citation>
    <scope>NUCLEOTIDE SEQUENCE [LARGE SCALE GENOMIC DNA]</scope>
    <source>
        <strain evidence="3 4">JCM 13002</strain>
    </source>
</reference>
<protein>
    <submittedName>
        <fullName evidence="3">NAD(P)-binding domain-containing protein</fullName>
    </submittedName>
</protein>
<dbReference type="Proteomes" id="UP001499987">
    <property type="component" value="Unassembled WGS sequence"/>
</dbReference>
<dbReference type="InterPro" id="IPR051267">
    <property type="entry name" value="STEAP_metalloreductase"/>
</dbReference>
<gene>
    <name evidence="3" type="ORF">GCM10009663_11770</name>
</gene>
<keyword evidence="1" id="KW-0560">Oxidoreductase</keyword>
<organism evidence="3 4">
    <name type="scientific">Kitasatospora arboriphila</name>
    <dbReference type="NCBI Taxonomy" id="258052"/>
    <lineage>
        <taxon>Bacteria</taxon>
        <taxon>Bacillati</taxon>
        <taxon>Actinomycetota</taxon>
        <taxon>Actinomycetes</taxon>
        <taxon>Kitasatosporales</taxon>
        <taxon>Streptomycetaceae</taxon>
        <taxon>Kitasatospora</taxon>
    </lineage>
</organism>
<name>A0ABN1TCV5_9ACTN</name>
<evidence type="ECO:0000256" key="1">
    <source>
        <dbReference type="ARBA" id="ARBA00023002"/>
    </source>
</evidence>
<comment type="caution">
    <text evidence="3">The sequence shown here is derived from an EMBL/GenBank/DDBJ whole genome shotgun (WGS) entry which is preliminary data.</text>
</comment>
<evidence type="ECO:0000259" key="2">
    <source>
        <dbReference type="Pfam" id="PF03807"/>
    </source>
</evidence>
<dbReference type="Gene3D" id="3.40.50.720">
    <property type="entry name" value="NAD(P)-binding Rossmann-like Domain"/>
    <property type="match status" value="1"/>
</dbReference>
<dbReference type="PANTHER" id="PTHR14239">
    <property type="entry name" value="DUDULIN-RELATED"/>
    <property type="match status" value="1"/>
</dbReference>
<evidence type="ECO:0000313" key="4">
    <source>
        <dbReference type="Proteomes" id="UP001499987"/>
    </source>
</evidence>
<dbReference type="InterPro" id="IPR028939">
    <property type="entry name" value="P5C_Rdtase_cat_N"/>
</dbReference>